<dbReference type="InterPro" id="IPR011013">
    <property type="entry name" value="Gal_mutarotase_sf_dom"/>
</dbReference>
<accession>A0A7V5PMR4</accession>
<reference evidence="6" key="1">
    <citation type="journal article" date="2020" name="mSystems">
        <title>Genome- and Community-Level Interaction Insights into Carbon Utilization and Element Cycling Functions of Hydrothermarchaeota in Hydrothermal Sediment.</title>
        <authorList>
            <person name="Zhou Z."/>
            <person name="Liu Y."/>
            <person name="Xu W."/>
            <person name="Pan J."/>
            <person name="Luo Z.H."/>
            <person name="Li M."/>
        </authorList>
    </citation>
    <scope>NUCLEOTIDE SEQUENCE [LARGE SCALE GENOMIC DNA]</scope>
    <source>
        <strain evidence="6">HyVt-527</strain>
    </source>
</reference>
<dbReference type="InterPro" id="IPR015178">
    <property type="entry name" value="A-amylase/a-glucTrfase_central"/>
</dbReference>
<dbReference type="SUPFAM" id="SSF74650">
    <property type="entry name" value="Galactose mutarotase-like"/>
    <property type="match status" value="1"/>
</dbReference>
<protein>
    <submittedName>
        <fullName evidence="6">DUF1926 domain-containing protein</fullName>
    </submittedName>
</protein>
<dbReference type="Pfam" id="PF09095">
    <property type="entry name" value="AmyA-gluTrfs_C"/>
    <property type="match status" value="1"/>
</dbReference>
<dbReference type="Gene3D" id="2.70.98.10">
    <property type="match status" value="1"/>
</dbReference>
<feature type="domain" description="Glycoside hydrolase family 57 N-terminal" evidence="3">
    <location>
        <begin position="7"/>
        <end position="270"/>
    </location>
</feature>
<dbReference type="Pfam" id="PF09094">
    <property type="entry name" value="AmyA-A_glucT_m"/>
    <property type="match status" value="1"/>
</dbReference>
<keyword evidence="2" id="KW-0119">Carbohydrate metabolism</keyword>
<gene>
    <name evidence="6" type="ORF">ENJ89_01525</name>
</gene>
<dbReference type="GO" id="GO:0003824">
    <property type="term" value="F:catalytic activity"/>
    <property type="evidence" value="ECO:0007669"/>
    <property type="project" value="InterPro"/>
</dbReference>
<evidence type="ECO:0000256" key="2">
    <source>
        <dbReference type="ARBA" id="ARBA00023277"/>
    </source>
</evidence>
<feature type="domain" description="Alpha-amylase/4-alpha-glucanotransferase C-terminal" evidence="5">
    <location>
        <begin position="409"/>
        <end position="707"/>
    </location>
</feature>
<dbReference type="CDD" id="cd10793">
    <property type="entry name" value="GH57N_TLGT_like"/>
    <property type="match status" value="1"/>
</dbReference>
<dbReference type="InterPro" id="IPR028995">
    <property type="entry name" value="Glyco_hydro_57/38_cen_sf"/>
</dbReference>
<dbReference type="Gene3D" id="3.20.110.20">
    <property type="match status" value="1"/>
</dbReference>
<dbReference type="PANTHER" id="PTHR36306:SF1">
    <property type="entry name" value="ALPHA-AMYLASE-RELATED"/>
    <property type="match status" value="1"/>
</dbReference>
<comment type="similarity">
    <text evidence="1">Belongs to the glycosyl hydrolase 57 family.</text>
</comment>
<proteinExistence type="inferred from homology"/>
<dbReference type="AlphaFoldDB" id="A0A7V5PMR4"/>
<dbReference type="InterPro" id="IPR015179">
    <property type="entry name" value="A-amylase/a-glucTrfase_C"/>
</dbReference>
<dbReference type="Pfam" id="PF03065">
    <property type="entry name" value="Glyco_hydro_57"/>
    <property type="match status" value="1"/>
</dbReference>
<dbReference type="SUPFAM" id="SSF88713">
    <property type="entry name" value="Glycoside hydrolase/deacetylase"/>
    <property type="match status" value="1"/>
</dbReference>
<dbReference type="InterPro" id="IPR011330">
    <property type="entry name" value="Glyco_hydro/deAcase_b/a-brl"/>
</dbReference>
<dbReference type="GO" id="GO:0005975">
    <property type="term" value="P:carbohydrate metabolic process"/>
    <property type="evidence" value="ECO:0007669"/>
    <property type="project" value="InterPro"/>
</dbReference>
<dbReference type="PANTHER" id="PTHR36306">
    <property type="entry name" value="ALPHA-AMYLASE-RELATED-RELATED"/>
    <property type="match status" value="1"/>
</dbReference>
<dbReference type="Proteomes" id="UP000886124">
    <property type="component" value="Unassembled WGS sequence"/>
</dbReference>
<dbReference type="GO" id="GO:0030246">
    <property type="term" value="F:carbohydrate binding"/>
    <property type="evidence" value="ECO:0007669"/>
    <property type="project" value="InterPro"/>
</dbReference>
<dbReference type="EMBL" id="DROD01000107">
    <property type="protein sequence ID" value="HHJ51848.1"/>
    <property type="molecule type" value="Genomic_DNA"/>
</dbReference>
<dbReference type="InterPro" id="IPR014718">
    <property type="entry name" value="GH-type_carb-bd"/>
</dbReference>
<feature type="domain" description="Alpha-amylase/4-alpha-glucanotransferase central" evidence="4">
    <location>
        <begin position="313"/>
        <end position="394"/>
    </location>
</feature>
<dbReference type="SUPFAM" id="SSF88688">
    <property type="entry name" value="Families 57/38 glycoside transferase middle domain"/>
    <property type="match status" value="1"/>
</dbReference>
<evidence type="ECO:0000256" key="1">
    <source>
        <dbReference type="ARBA" id="ARBA00006821"/>
    </source>
</evidence>
<comment type="caution">
    <text evidence="6">The sequence shown here is derived from an EMBL/GenBank/DDBJ whole genome shotgun (WGS) entry which is preliminary data.</text>
</comment>
<evidence type="ECO:0000259" key="3">
    <source>
        <dbReference type="Pfam" id="PF03065"/>
    </source>
</evidence>
<evidence type="ECO:0000259" key="4">
    <source>
        <dbReference type="Pfam" id="PF09094"/>
    </source>
</evidence>
<name>A0A7V5PMR4_CALAY</name>
<dbReference type="InterPro" id="IPR004300">
    <property type="entry name" value="Glyco_hydro_57_N"/>
</dbReference>
<evidence type="ECO:0000313" key="6">
    <source>
        <dbReference type="EMBL" id="HHJ51848.1"/>
    </source>
</evidence>
<dbReference type="InterPro" id="IPR052046">
    <property type="entry name" value="GH57_Enzymes"/>
</dbReference>
<sequence>MNKVKFVFGIHNHQPVGNFDFVFEDAYQKAYRPFLEILERHPKIRISLHFTGILLDWLERHHPELLTLVRKMTERGQLEMMSGAYYEPILAVIPHQDRLGQIAKLNRRVKQLFGYQPKGIWLAERIWEPDLPTTLAQAGIKYTVIDDTHFKYAGLTEEELDGYYLTENLGDVAAIFPISKRLRYTIPFQHPQETIDHLRENASPDGQTVVVFADDGEKFGVWPDTYQHVYRNGWLEDFFTALEQNLDWIEMTHFSEALQRVTPKGRIYLPTASYAEMMHWSLFPKTFHMYEDFEHLLQEKGLPEEYGIFVRGGFWRNFMTKYPEVNVMHKKMLRVSNKLWALPGEERKKLTKAFDHVWAAQCNCPYWHGVFGGLYLSHIRFAIFQNLIQAEKLLDRHLGNGKTNIELQDFDVDGHPEVLVENAVHNAYFRPHVGACLFEYDFKPADKNLLDTMTRREEGYHKKLQFAKVVGQQEPGGEDGQAASIHDLVLAKEPNLMEHLNYDWYERKSFIDHFLGGDVTLQDFAKAKFTEEGDFVNRPYELLKKRRSAKGVRLSFKRDGHLWRESGTVPLTVQKDFLIGEREGIIEAQYTLSAKSGRPVDLIFAVEFNFGLQAGHADDRYYYDESGKLQPDAFLDSTGILTDRRFIGLKDEYLRLNIRLTSDRQGDVWRMPVETISLSEAGFERVYQSSVVLFVWKIHLNGQWRVNLRYAVDLLD</sequence>
<evidence type="ECO:0000259" key="5">
    <source>
        <dbReference type="Pfam" id="PF09095"/>
    </source>
</evidence>
<organism evidence="6">
    <name type="scientific">Caldithrix abyssi</name>
    <dbReference type="NCBI Taxonomy" id="187145"/>
    <lineage>
        <taxon>Bacteria</taxon>
        <taxon>Pseudomonadati</taxon>
        <taxon>Calditrichota</taxon>
        <taxon>Calditrichia</taxon>
        <taxon>Calditrichales</taxon>
        <taxon>Calditrichaceae</taxon>
        <taxon>Caldithrix</taxon>
    </lineage>
</organism>